<dbReference type="Proteomes" id="UP000324222">
    <property type="component" value="Unassembled WGS sequence"/>
</dbReference>
<comment type="caution">
    <text evidence="2">The sequence shown here is derived from an EMBL/GenBank/DDBJ whole genome shotgun (WGS) entry which is preliminary data.</text>
</comment>
<feature type="compositionally biased region" description="Basic residues" evidence="1">
    <location>
        <begin position="103"/>
        <end position="112"/>
    </location>
</feature>
<gene>
    <name evidence="2" type="ORF">E2C01_062898</name>
</gene>
<protein>
    <submittedName>
        <fullName evidence="2">Uncharacterized protein</fullName>
    </submittedName>
</protein>
<dbReference type="AlphaFoldDB" id="A0A5B7HJD2"/>
<keyword evidence="3" id="KW-1185">Reference proteome</keyword>
<accession>A0A5B7HJD2</accession>
<reference evidence="2 3" key="1">
    <citation type="submission" date="2019-05" db="EMBL/GenBank/DDBJ databases">
        <title>Another draft genome of Portunus trituberculatus and its Hox gene families provides insights of decapod evolution.</title>
        <authorList>
            <person name="Jeong J.-H."/>
            <person name="Song I."/>
            <person name="Kim S."/>
            <person name="Choi T."/>
            <person name="Kim D."/>
            <person name="Ryu S."/>
            <person name="Kim W."/>
        </authorList>
    </citation>
    <scope>NUCLEOTIDE SEQUENCE [LARGE SCALE GENOMIC DNA]</scope>
    <source>
        <tissue evidence="2">Muscle</tissue>
    </source>
</reference>
<feature type="region of interest" description="Disordered" evidence="1">
    <location>
        <begin position="75"/>
        <end position="118"/>
    </location>
</feature>
<name>A0A5B7HJD2_PORTR</name>
<evidence type="ECO:0000256" key="1">
    <source>
        <dbReference type="SAM" id="MobiDB-lite"/>
    </source>
</evidence>
<dbReference type="EMBL" id="VSRR010028232">
    <property type="protein sequence ID" value="MPC68694.1"/>
    <property type="molecule type" value="Genomic_DNA"/>
</dbReference>
<sequence length="118" mass="12938">MHSNHKVCVRECVTCVLSPVSGVGGWSRCEPSADAVPITHRRRYSHPRSTLFSLLASTSSSSPIKSTAPLLPQVSPCLSRPASRDSRPPRCQALSAPKIISKQYKHHARGRKTSPPQW</sequence>
<evidence type="ECO:0000313" key="2">
    <source>
        <dbReference type="EMBL" id="MPC68694.1"/>
    </source>
</evidence>
<proteinExistence type="predicted"/>
<evidence type="ECO:0000313" key="3">
    <source>
        <dbReference type="Proteomes" id="UP000324222"/>
    </source>
</evidence>
<organism evidence="2 3">
    <name type="scientific">Portunus trituberculatus</name>
    <name type="common">Swimming crab</name>
    <name type="synonym">Neptunus trituberculatus</name>
    <dbReference type="NCBI Taxonomy" id="210409"/>
    <lineage>
        <taxon>Eukaryota</taxon>
        <taxon>Metazoa</taxon>
        <taxon>Ecdysozoa</taxon>
        <taxon>Arthropoda</taxon>
        <taxon>Crustacea</taxon>
        <taxon>Multicrustacea</taxon>
        <taxon>Malacostraca</taxon>
        <taxon>Eumalacostraca</taxon>
        <taxon>Eucarida</taxon>
        <taxon>Decapoda</taxon>
        <taxon>Pleocyemata</taxon>
        <taxon>Brachyura</taxon>
        <taxon>Eubrachyura</taxon>
        <taxon>Portunoidea</taxon>
        <taxon>Portunidae</taxon>
        <taxon>Portuninae</taxon>
        <taxon>Portunus</taxon>
    </lineage>
</organism>